<dbReference type="InterPro" id="IPR050185">
    <property type="entry name" value="Ub_carboxyl-term_hydrolase"/>
</dbReference>
<evidence type="ECO:0000259" key="2">
    <source>
        <dbReference type="PROSITE" id="PS51283"/>
    </source>
</evidence>
<dbReference type="InterPro" id="IPR028889">
    <property type="entry name" value="USP"/>
</dbReference>
<reference evidence="3 4" key="1">
    <citation type="journal article" date="2018" name="BMC Genomics">
        <title>Genomic comparison of Trypanosoma conorhini and Trypanosoma rangeli to Trypanosoma cruzi strains of high and low virulence.</title>
        <authorList>
            <person name="Bradwell K.R."/>
            <person name="Koparde V.N."/>
            <person name="Matveyev A.V."/>
            <person name="Serrano M.G."/>
            <person name="Alves J.M."/>
            <person name="Parikh H."/>
            <person name="Huang B."/>
            <person name="Lee V."/>
            <person name="Espinosa-Alvarez O."/>
            <person name="Ortiz P.A."/>
            <person name="Costa-Martins A.G."/>
            <person name="Teixeira M.M."/>
            <person name="Buck G.A."/>
        </authorList>
    </citation>
    <scope>NUCLEOTIDE SEQUENCE [LARGE SCALE GENOMIC DNA]</scope>
    <source>
        <strain evidence="3 4">AM80</strain>
    </source>
</reference>
<gene>
    <name evidence="3" type="ORF">TraAM80_01233</name>
</gene>
<dbReference type="EMBL" id="MKGL01000024">
    <property type="protein sequence ID" value="RNF10968.1"/>
    <property type="molecule type" value="Genomic_DNA"/>
</dbReference>
<dbReference type="PROSITE" id="PS00972">
    <property type="entry name" value="USP_1"/>
    <property type="match status" value="1"/>
</dbReference>
<dbReference type="RefSeq" id="XP_029241895.1">
    <property type="nucleotide sequence ID" value="XM_029378286.1"/>
</dbReference>
<dbReference type="Proteomes" id="UP000283634">
    <property type="component" value="Unassembled WGS sequence"/>
</dbReference>
<dbReference type="InterPro" id="IPR038765">
    <property type="entry name" value="Papain-like_cys_pep_sf"/>
</dbReference>
<keyword evidence="4" id="KW-1185">Reference proteome</keyword>
<dbReference type="VEuPathDB" id="TriTrypDB:TRSC58_02040"/>
<dbReference type="Gene3D" id="3.90.70.10">
    <property type="entry name" value="Cysteine proteinases"/>
    <property type="match status" value="1"/>
</dbReference>
<dbReference type="OrthoDB" id="265776at2759"/>
<dbReference type="SUPFAM" id="SSF54001">
    <property type="entry name" value="Cysteine proteinases"/>
    <property type="match status" value="1"/>
</dbReference>
<feature type="domain" description="USP" evidence="1">
    <location>
        <begin position="528"/>
        <end position="680"/>
    </location>
</feature>
<dbReference type="PROSITE" id="PS51283">
    <property type="entry name" value="DUSP"/>
    <property type="match status" value="1"/>
</dbReference>
<dbReference type="PANTHER" id="PTHR21646:SF23">
    <property type="entry name" value="UBIQUITIN CARBOXYL-TERMINAL HYDROLASE USP2"/>
    <property type="match status" value="1"/>
</dbReference>
<dbReference type="PROSITE" id="PS50235">
    <property type="entry name" value="USP_3"/>
    <property type="match status" value="1"/>
</dbReference>
<proteinExistence type="predicted"/>
<comment type="caution">
    <text evidence="3">The sequence shown here is derived from an EMBL/GenBank/DDBJ whole genome shotgun (WGS) entry which is preliminary data.</text>
</comment>
<evidence type="ECO:0000313" key="3">
    <source>
        <dbReference type="EMBL" id="RNF10968.1"/>
    </source>
</evidence>
<dbReference type="EC" id="3.4.-.-" evidence="3"/>
<evidence type="ECO:0000259" key="1">
    <source>
        <dbReference type="PROSITE" id="PS50235"/>
    </source>
</evidence>
<name>A0A3R7M8H2_TRYRA</name>
<accession>A0A3R7M8H2</accession>
<dbReference type="InterPro" id="IPR018200">
    <property type="entry name" value="USP_CS"/>
</dbReference>
<dbReference type="AlphaFoldDB" id="A0A3R7M8H2"/>
<dbReference type="GO" id="GO:0016579">
    <property type="term" value="P:protein deubiquitination"/>
    <property type="evidence" value="ECO:0007669"/>
    <property type="project" value="InterPro"/>
</dbReference>
<evidence type="ECO:0000313" key="4">
    <source>
        <dbReference type="Proteomes" id="UP000283634"/>
    </source>
</evidence>
<dbReference type="PANTHER" id="PTHR21646">
    <property type="entry name" value="UBIQUITIN CARBOXYL-TERMINAL HYDROLASE"/>
    <property type="match status" value="1"/>
</dbReference>
<organism evidence="3 4">
    <name type="scientific">Trypanosoma rangeli</name>
    <dbReference type="NCBI Taxonomy" id="5698"/>
    <lineage>
        <taxon>Eukaryota</taxon>
        <taxon>Discoba</taxon>
        <taxon>Euglenozoa</taxon>
        <taxon>Kinetoplastea</taxon>
        <taxon>Metakinetoplastina</taxon>
        <taxon>Trypanosomatida</taxon>
        <taxon>Trypanosomatidae</taxon>
        <taxon>Trypanosoma</taxon>
        <taxon>Herpetosoma</taxon>
    </lineage>
</organism>
<dbReference type="InterPro" id="IPR001394">
    <property type="entry name" value="Peptidase_C19_UCH"/>
</dbReference>
<feature type="domain" description="DUSP" evidence="2">
    <location>
        <begin position="271"/>
        <end position="382"/>
    </location>
</feature>
<dbReference type="GO" id="GO:0004843">
    <property type="term" value="F:cysteine-type deubiquitinase activity"/>
    <property type="evidence" value="ECO:0007669"/>
    <property type="project" value="InterPro"/>
</dbReference>
<dbReference type="GeneID" id="40325166"/>
<dbReference type="Pfam" id="PF00443">
    <property type="entry name" value="UCH"/>
    <property type="match status" value="1"/>
</dbReference>
<protein>
    <submittedName>
        <fullName evidence="3">Putative ubiquitin hydrolase</fullName>
        <ecNumber evidence="3">3.4.-.-</ecNumber>
    </submittedName>
</protein>
<keyword evidence="3" id="KW-0378">Hydrolase</keyword>
<dbReference type="InterPro" id="IPR006615">
    <property type="entry name" value="Pept_C19_DUSP"/>
</dbReference>
<sequence>MGERDLNTDVKPVSGEVPTQVKNDGFVTDAFTLSDAEKVHVQNGILNLCLSSKMPVVNRAYESPPAVETFSPPLVPIPPVEAYVQEVLREMAKLIEGDDLVKSIAKTRDELLPFKGGVAVFEVPWFATMRDRALRAIEAVRARVQQSPEKQFSLSDGDADIDVEVARRLFVPQLGEITGKVLHRYHSMLYFHRKRLPHEMSVIFAQLNERLTQTVLATRAGCSQQAYASSLVELEGVLLHDFGLWISFIFPYFKYAFSSGIPMQLLWQETAVICKEEVAFQVYTTATRVNLQSKGNHIGRGALFPVKWMQELLQWLCSNKEEDAPPPGPFDTLQLVELSSDHPVKHVVREDNSELDIIPEELFELLWRHFGGGPKYLVEGKFKMLRDVEARLRPRRATLAFVFGEAPSPSVFLERVLHRAKVSEVMQRAMQKLQKTPSSQWGRLDSAEWHAALCTDDGVNICVTHVKGAPLEPPQSLSNLSAISVGEVLEQVRAAPSTGTGRKAPVLRFKLCLRQRIDSMRLERCGVCGLLNIGNTCYMNSALQCLFNMRAVRHAILSIPLSECRNPLVTREMVCLLRNMWSGVQQVAETSKLKTTFGREVRRFDSYEQQDAMEFIETLLDCMHEETKKITGKCQREVRDSDASIPAPQLSKILWQDFLNNNKSFISELFFFRLAHAWSA</sequence>